<name>A0ABR4CEQ4_9HELO</name>
<evidence type="ECO:0000256" key="1">
    <source>
        <dbReference type="SAM" id="MobiDB-lite"/>
    </source>
</evidence>
<evidence type="ECO:0000313" key="4">
    <source>
        <dbReference type="Proteomes" id="UP001595075"/>
    </source>
</evidence>
<feature type="compositionally biased region" description="Basic and acidic residues" evidence="1">
    <location>
        <begin position="602"/>
        <end position="617"/>
    </location>
</feature>
<feature type="compositionally biased region" description="Polar residues" evidence="1">
    <location>
        <begin position="663"/>
        <end position="686"/>
    </location>
</feature>
<evidence type="ECO:0000256" key="2">
    <source>
        <dbReference type="SAM" id="Phobius"/>
    </source>
</evidence>
<feature type="region of interest" description="Disordered" evidence="1">
    <location>
        <begin position="593"/>
        <end position="634"/>
    </location>
</feature>
<comment type="caution">
    <text evidence="3">The sequence shown here is derived from an EMBL/GenBank/DDBJ whole genome shotgun (WGS) entry which is preliminary data.</text>
</comment>
<feature type="region of interest" description="Disordered" evidence="1">
    <location>
        <begin position="1113"/>
        <end position="1180"/>
    </location>
</feature>
<feature type="compositionally biased region" description="Polar residues" evidence="1">
    <location>
        <begin position="620"/>
        <end position="634"/>
    </location>
</feature>
<keyword evidence="2" id="KW-0812">Transmembrane</keyword>
<sequence length="1349" mass="149206">MDFNPLGMNPVLQEDLPQRQAPDEYEPDTRKNFNPLEILLLCIVVWFGFWLALLALPPYNTATSTETQSIWDKITNPGSQTWSQFWQDLRHPVVESSEYDKVEDRYLRYLTLAKVTSNGHVSRPPVMARTYVFQEAGEITSTSSSSVSGTPEFRVLDVIGPRITNGISNVQESFSKAAKFFKHSTKPKDMAAAKEFYAYASKVDQDLEIFEASLTKVNSDPHLQRELHVEFLAHLETYAAHAHEKLASLGAKMWDLTSDELEGETAEERDAKEVLEDAQRMVDVKMFFLMDKISILSTSVELPGVTTETMTSSVVAPRLTRPIVEPIKPRTTEMSKATKKASKTRSSAIREKATEKKWWWVPLSIVSSTTKTSSLVESPMTRPNVEPMKQHPQGVSTETISLVGTKSSTLGEKLAYEEWSAQLSSMMKETTPSPPAEPSLTRPVVDPIKPQTHETSTKSSPAVESKSKIAQESQRWLSAQLSNVIMDTTSSSLAEPPGSRPIVNPMKPQPQVSKQTGPVVETMISTTRQKTVHEKVSVTAETASSSLAGPSTSIMQPIEKEPSKSKLQELSEEIAPVLEAKISTAREKITIGAKSSTTRQKGAFEKWWSTERLKGPPESKSPSTSKQDILPSTSASKTVTEIPVLDEQKVIEEGTSLLAVLSSGIQQPPTTQKTSDPSETSSVISPEVNTRWWHIQGLKRTSEGKISKTSRHQHSGPTPLPKKVGALPLPKEQNVFEETPLLSSAISESGPASVKEKLASTEERTETSKAVAPVISPESNTNSRLMQDLEGPSKGKMMSTATYQKFGPTPQTVAEISVPEIQRAIEEFEKHISFLEEPTSVADTQGGGETVETDAAIMSPIFDHKWWSLRRFKKTSASKSSSTSKHQESAPMFKTVMEHATLKEQTTFKEEQIVISAKPASPNENTIPTPGRINFEDRLSSAEREAFDYDIVALEQFNKATKESTDPSKKDKNLIKPSSSLLELHYVEISVRTAQKKAASSSKKDQTAAIPSFQSFTSELSELLNNSTILSAITKTHHVDERVQVPADSTTVAMSAEKAVETDDSTPAEKSISTGQVLIESADEALESISFMSPLAPDRQSWKDWAVSIFTSDHQRNNSSKGKRDTAKDQRNKSSHVEEDTRALRHESLTSSKEHGANKSSPQEGSLSKFFNFPANPRSTRDRTADAILDASGSLYSIIDQLMAEGNQHFTNTTRLQAAFAGLSRAESVMNHSRIVKTMARDTASRGLLNSYAGVVHKFDRIVHIIASASILVTRSIDITEADVDHWTALESGFSKYSRELRNRPFVVDRKDHFIMVSEGFHWDILVDTRRKLDIATRSLKRLKASSSI</sequence>
<feature type="compositionally biased region" description="Basic and acidic residues" evidence="1">
    <location>
        <begin position="754"/>
        <end position="767"/>
    </location>
</feature>
<feature type="region of interest" description="Disordered" evidence="1">
    <location>
        <begin position="745"/>
        <end position="772"/>
    </location>
</feature>
<feature type="region of interest" description="Disordered" evidence="1">
    <location>
        <begin position="701"/>
        <end position="727"/>
    </location>
</feature>
<feature type="region of interest" description="Disordered" evidence="1">
    <location>
        <begin position="1"/>
        <end position="28"/>
    </location>
</feature>
<keyword evidence="4" id="KW-1185">Reference proteome</keyword>
<feature type="compositionally biased region" description="Basic and acidic residues" evidence="1">
    <location>
        <begin position="1122"/>
        <end position="1157"/>
    </location>
</feature>
<keyword evidence="2" id="KW-0472">Membrane</keyword>
<protein>
    <submittedName>
        <fullName evidence="3">Uncharacterized protein</fullName>
    </submittedName>
</protein>
<accession>A0ABR4CEQ4</accession>
<feature type="compositionally biased region" description="Polar residues" evidence="1">
    <location>
        <begin position="457"/>
        <end position="469"/>
    </location>
</feature>
<feature type="region of interest" description="Disordered" evidence="1">
    <location>
        <begin position="490"/>
        <end position="518"/>
    </location>
</feature>
<feature type="region of interest" description="Disordered" evidence="1">
    <location>
        <begin position="662"/>
        <end position="686"/>
    </location>
</feature>
<feature type="transmembrane region" description="Helical" evidence="2">
    <location>
        <begin position="38"/>
        <end position="59"/>
    </location>
</feature>
<proteinExistence type="predicted"/>
<evidence type="ECO:0000313" key="3">
    <source>
        <dbReference type="EMBL" id="KAL2068441.1"/>
    </source>
</evidence>
<keyword evidence="2" id="KW-1133">Transmembrane helix</keyword>
<reference evidence="3 4" key="1">
    <citation type="journal article" date="2024" name="Commun. Biol.">
        <title>Comparative genomic analysis of thermophilic fungi reveals convergent evolutionary adaptations and gene losses.</title>
        <authorList>
            <person name="Steindorff A.S."/>
            <person name="Aguilar-Pontes M.V."/>
            <person name="Robinson A.J."/>
            <person name="Andreopoulos B."/>
            <person name="LaButti K."/>
            <person name="Kuo A."/>
            <person name="Mondo S."/>
            <person name="Riley R."/>
            <person name="Otillar R."/>
            <person name="Haridas S."/>
            <person name="Lipzen A."/>
            <person name="Grimwood J."/>
            <person name="Schmutz J."/>
            <person name="Clum A."/>
            <person name="Reid I.D."/>
            <person name="Moisan M.C."/>
            <person name="Butler G."/>
            <person name="Nguyen T.T.M."/>
            <person name="Dewar K."/>
            <person name="Conant G."/>
            <person name="Drula E."/>
            <person name="Henrissat B."/>
            <person name="Hansel C."/>
            <person name="Singer S."/>
            <person name="Hutchinson M.I."/>
            <person name="de Vries R.P."/>
            <person name="Natvig D.O."/>
            <person name="Powell A.J."/>
            <person name="Tsang A."/>
            <person name="Grigoriev I.V."/>
        </authorList>
    </citation>
    <scope>NUCLEOTIDE SEQUENCE [LARGE SCALE GENOMIC DNA]</scope>
    <source>
        <strain evidence="3 4">CBS 494.80</strain>
    </source>
</reference>
<gene>
    <name evidence="3" type="ORF">VTL71DRAFT_16539</name>
</gene>
<feature type="region of interest" description="Disordered" evidence="1">
    <location>
        <begin position="374"/>
        <end position="396"/>
    </location>
</feature>
<organism evidence="3 4">
    <name type="scientific">Oculimacula yallundae</name>
    <dbReference type="NCBI Taxonomy" id="86028"/>
    <lineage>
        <taxon>Eukaryota</taxon>
        <taxon>Fungi</taxon>
        <taxon>Dikarya</taxon>
        <taxon>Ascomycota</taxon>
        <taxon>Pezizomycotina</taxon>
        <taxon>Leotiomycetes</taxon>
        <taxon>Helotiales</taxon>
        <taxon>Ploettnerulaceae</taxon>
        <taxon>Oculimacula</taxon>
    </lineage>
</organism>
<feature type="region of interest" description="Disordered" evidence="1">
    <location>
        <begin position="425"/>
        <end position="469"/>
    </location>
</feature>
<dbReference type="EMBL" id="JAZHXI010000009">
    <property type="protein sequence ID" value="KAL2068441.1"/>
    <property type="molecule type" value="Genomic_DNA"/>
</dbReference>
<dbReference type="Proteomes" id="UP001595075">
    <property type="component" value="Unassembled WGS sequence"/>
</dbReference>